<protein>
    <submittedName>
        <fullName evidence="6">Beta-ketoacyl synthase</fullName>
    </submittedName>
</protein>
<dbReference type="EMBL" id="QOVW01000068">
    <property type="protein sequence ID" value="RDB36048.1"/>
    <property type="molecule type" value="Genomic_DNA"/>
</dbReference>
<evidence type="ECO:0000256" key="2">
    <source>
        <dbReference type="ARBA" id="ARBA00022679"/>
    </source>
</evidence>
<keyword evidence="7" id="KW-1185">Reference proteome</keyword>
<dbReference type="Gene3D" id="3.40.47.10">
    <property type="match status" value="1"/>
</dbReference>
<evidence type="ECO:0000259" key="4">
    <source>
        <dbReference type="Pfam" id="PF00109"/>
    </source>
</evidence>
<dbReference type="Pfam" id="PF02801">
    <property type="entry name" value="Ketoacyl-synt_C"/>
    <property type="match status" value="1"/>
</dbReference>
<dbReference type="Pfam" id="PF00109">
    <property type="entry name" value="ketoacyl-synt"/>
    <property type="match status" value="1"/>
</dbReference>
<dbReference type="AlphaFoldDB" id="A0A369KQE8"/>
<name>A0A369KQE8_9BACT</name>
<proteinExistence type="inferred from homology"/>
<dbReference type="InterPro" id="IPR014030">
    <property type="entry name" value="Ketoacyl_synth_N"/>
</dbReference>
<dbReference type="GO" id="GO:0006633">
    <property type="term" value="P:fatty acid biosynthetic process"/>
    <property type="evidence" value="ECO:0007669"/>
    <property type="project" value="TreeGrafter"/>
</dbReference>
<dbReference type="SUPFAM" id="SSF53901">
    <property type="entry name" value="Thiolase-like"/>
    <property type="match status" value="1"/>
</dbReference>
<dbReference type="InterPro" id="IPR014031">
    <property type="entry name" value="Ketoacyl_synth_C"/>
</dbReference>
<dbReference type="InterPro" id="IPR016039">
    <property type="entry name" value="Thiolase-like"/>
</dbReference>
<comment type="similarity">
    <text evidence="1 3">Belongs to the thiolase-like superfamily. Beta-ketoacyl-ACP synthases family.</text>
</comment>
<evidence type="ECO:0000313" key="6">
    <source>
        <dbReference type="EMBL" id="RDB36048.1"/>
    </source>
</evidence>
<evidence type="ECO:0000313" key="7">
    <source>
        <dbReference type="Proteomes" id="UP000253934"/>
    </source>
</evidence>
<dbReference type="Proteomes" id="UP000253934">
    <property type="component" value="Unassembled WGS sequence"/>
</dbReference>
<feature type="domain" description="Beta-ketoacyl synthase-like N-terminal" evidence="4">
    <location>
        <begin position="253"/>
        <end position="335"/>
    </location>
</feature>
<comment type="caution">
    <text evidence="6">The sequence shown here is derived from an EMBL/GenBank/DDBJ whole genome shotgun (WGS) entry which is preliminary data.</text>
</comment>
<gene>
    <name evidence="6" type="ORF">DCC88_07080</name>
</gene>
<dbReference type="PANTHER" id="PTHR11712:SF336">
    <property type="entry name" value="3-OXOACYL-[ACYL-CARRIER-PROTEIN] SYNTHASE, MITOCHONDRIAL"/>
    <property type="match status" value="1"/>
</dbReference>
<dbReference type="PANTHER" id="PTHR11712">
    <property type="entry name" value="POLYKETIDE SYNTHASE-RELATED"/>
    <property type="match status" value="1"/>
</dbReference>
<accession>A0A369KQE8</accession>
<dbReference type="GO" id="GO:0004315">
    <property type="term" value="F:3-oxoacyl-[acyl-carrier-protein] synthase activity"/>
    <property type="evidence" value="ECO:0007669"/>
    <property type="project" value="TreeGrafter"/>
</dbReference>
<organism evidence="6 7">
    <name type="scientific">Spirobacillus cienkowskii</name>
    <dbReference type="NCBI Taxonomy" id="495820"/>
    <lineage>
        <taxon>Bacteria</taxon>
        <taxon>Pseudomonadati</taxon>
        <taxon>Bdellovibrionota</taxon>
        <taxon>Oligoflexia</taxon>
        <taxon>Silvanigrellales</taxon>
        <taxon>Spirobacillus</taxon>
    </lineage>
</organism>
<evidence type="ECO:0000256" key="1">
    <source>
        <dbReference type="ARBA" id="ARBA00008467"/>
    </source>
</evidence>
<reference evidence="6" key="1">
    <citation type="submission" date="2018-04" db="EMBL/GenBank/DDBJ databases">
        <title>Draft genome sequence of the Candidatus Spirobacillus cienkowskii, a pathogen of freshwater Daphnia species, reconstructed from hemolymph metagenomic reads.</title>
        <authorList>
            <person name="Bresciani L."/>
            <person name="Lemos L.N."/>
            <person name="Wale N."/>
            <person name="Lin J.Y."/>
            <person name="Fernandes G.R."/>
            <person name="Duffy M.A."/>
            <person name="Rodrigues J.M."/>
        </authorList>
    </citation>
    <scope>NUCLEOTIDE SEQUENCE [LARGE SCALE GENOMIC DNA]</scope>
    <source>
        <strain evidence="6">Binning01</strain>
    </source>
</reference>
<sequence>MACRTTMQTRRVYLYGASVVAPGAANLKEFLSLLSESKCSLTLKKSFSDLFLVGVPTFDFSQYKTWLDNRHEPKRFSLLNEKSGEVVKFAIGSLIDALETNPGLEKALQILDPNLAIHYAHGLGDIPMICQLSRQTDAVFFKWNAFWADPARNQLYQEYLNNKIELHDVPKNPNSFLSDSFERYEALQVWNAYWAEKSIELKNLLNELKEIESHIVQGEDIETAKLSLIRWKTKAKRNLFEKYQCPTPPWEAASPNLLWNTQSVPASQVSMLLNLHGVANGFAGACASFGTLVEQALYDIRSGKIDAAIVGASDAVPSDEVISAFYNGRLAVLGDSPSIPFCDLRGTHVSGGACTWIIAAEDAMSPLGVKPLGVEILGAGTSSDAEHIITPSKNGPKLAIERAFANAQVVSSQIQLWDMHATGTPGDWNEFTLIEDYVPQSAYISARKGIFGHGMAVSGGWELTAQLLGIQSLNSNTYRLLPSGIDPKKVNPKILSLKRNLLLNNFQDISVSEEGLICGKISLGVGGTTSCVIAKVKL</sequence>
<keyword evidence="2 3" id="KW-0808">Transferase</keyword>
<evidence type="ECO:0000256" key="3">
    <source>
        <dbReference type="RuleBase" id="RU003694"/>
    </source>
</evidence>
<evidence type="ECO:0000259" key="5">
    <source>
        <dbReference type="Pfam" id="PF02801"/>
    </source>
</evidence>
<feature type="domain" description="Beta-ketoacyl synthase C-terminal" evidence="5">
    <location>
        <begin position="375"/>
        <end position="471"/>
    </location>
</feature>
<dbReference type="InterPro" id="IPR000794">
    <property type="entry name" value="Beta-ketoacyl_synthase"/>
</dbReference>